<accession>A0ABW5L2T2</accession>
<reference evidence="13" key="1">
    <citation type="journal article" date="2019" name="Int. J. Syst. Evol. Microbiol.">
        <title>The Global Catalogue of Microorganisms (GCM) 10K type strain sequencing project: providing services to taxonomists for standard genome sequencing and annotation.</title>
        <authorList>
            <consortium name="The Broad Institute Genomics Platform"/>
            <consortium name="The Broad Institute Genome Sequencing Center for Infectious Disease"/>
            <person name="Wu L."/>
            <person name="Ma J."/>
        </authorList>
    </citation>
    <scope>NUCLEOTIDE SEQUENCE [LARGE SCALE GENOMIC DNA]</scope>
    <source>
        <strain evidence="13">KCTC 52298</strain>
    </source>
</reference>
<dbReference type="SUPFAM" id="SSF55781">
    <property type="entry name" value="GAF domain-like"/>
    <property type="match status" value="2"/>
</dbReference>
<dbReference type="Gene3D" id="3.30.450.270">
    <property type="match status" value="1"/>
</dbReference>
<dbReference type="InterPro" id="IPR003661">
    <property type="entry name" value="HisK_dim/P_dom"/>
</dbReference>
<dbReference type="SUPFAM" id="SSF55874">
    <property type="entry name" value="ATPase domain of HSP90 chaperone/DNA topoisomerase II/histidine kinase"/>
    <property type="match status" value="1"/>
</dbReference>
<dbReference type="PRINTS" id="PR00344">
    <property type="entry name" value="BCTRLSENSOR"/>
</dbReference>
<dbReference type="GO" id="GO:0005524">
    <property type="term" value="F:ATP binding"/>
    <property type="evidence" value="ECO:0007669"/>
    <property type="project" value="UniProtKB-KW"/>
</dbReference>
<dbReference type="InterPro" id="IPR036097">
    <property type="entry name" value="HisK_dim/P_sf"/>
</dbReference>
<dbReference type="CDD" id="cd00075">
    <property type="entry name" value="HATPase"/>
    <property type="match status" value="1"/>
</dbReference>
<dbReference type="EMBL" id="JBHULD010000014">
    <property type="protein sequence ID" value="MFD2555009.1"/>
    <property type="molecule type" value="Genomic_DNA"/>
</dbReference>
<dbReference type="InterPro" id="IPR043150">
    <property type="entry name" value="Phytochrome_PHY_sf"/>
</dbReference>
<keyword evidence="4" id="KW-0597">Phosphoprotein</keyword>
<keyword evidence="6" id="KW-0547">Nucleotide-binding</keyword>
<keyword evidence="5" id="KW-0808">Transferase</keyword>
<dbReference type="InterPro" id="IPR016132">
    <property type="entry name" value="Phyto_chromo_attachment"/>
</dbReference>
<proteinExistence type="inferred from homology"/>
<sequence>MKNTVQQVDINSLQQFGNLIITDNKMVMVAISDSAQSFTNVAIQQLLGLPLTDFLHHLWGSNHQKFLATVQALIAKQIPSQVFSKKIKSQYYYFKLNLNKGFVYIEWEEQHRKHISVSRMNELGFLFDEIYVNNWNFLCKALQKILKFERVFVLQIQETGQSSVIAESLKADKPSFCGKEFAQSFFPPELTPYYNSLAYRYIPNLDKLDQKLYSLDPGIHLLCSQLAVPPELHEIYLRNIGVKAALFFPLYLEGNFWGLVVAQHPKAKKIDLQQRKLCTFIIQSAMSKFENLFKQGLIDENQQLLEAELILKHSLADNKTVNCALVQNMELLTNMIKADGFGIYYQGDVFFHGDVPHTDLFYDIVDYLKIVSNKTLFKDYNFKLNHSSHFREELPFAGLLYYTLGIEKDYYLIWFRKEHNSKIVQLNLDKQKGGTQIRTWEQPIYDSALPWDDSDLRFITMLQQTIKESIVIRSAEKQMLTNELQLLNNELEMFTFSLSHDLKNPLSILKMGLQFLKSVGHTLSLEKKNDWFQNLSGSVTNIEDIIDNIVLISQSKTTAMAKDPIPMSYTIKKISQEAKLIHQAPDCQMDFGNLLPLWGEKSALYQVFLNIINNAVKYSSKNPLPKVCIHSTMDEHLVCYSIQDNGIGIPEENLPHVFDIFIRAGNSQSFQGTGVGLSLVKRIMDRLGGTIEIQSIEGTGTTVNLIFPISSPFPDSML</sequence>
<dbReference type="InterPro" id="IPR005467">
    <property type="entry name" value="His_kinase_dom"/>
</dbReference>
<dbReference type="InterPro" id="IPR050351">
    <property type="entry name" value="BphY/WalK/GraS-like"/>
</dbReference>
<evidence type="ECO:0000256" key="9">
    <source>
        <dbReference type="ARBA" id="ARBA00023012"/>
    </source>
</evidence>
<dbReference type="EC" id="2.7.13.3" evidence="3"/>
<dbReference type="InterPro" id="IPR035965">
    <property type="entry name" value="PAS-like_dom_sf"/>
</dbReference>
<dbReference type="InterPro" id="IPR036890">
    <property type="entry name" value="HATPase_C_sf"/>
</dbReference>
<dbReference type="InterPro" id="IPR013515">
    <property type="entry name" value="Phytochrome_cen-reg"/>
</dbReference>
<dbReference type="SMART" id="SM00388">
    <property type="entry name" value="HisKA"/>
    <property type="match status" value="1"/>
</dbReference>
<dbReference type="PROSITE" id="PS50109">
    <property type="entry name" value="HIS_KIN"/>
    <property type="match status" value="1"/>
</dbReference>
<evidence type="ECO:0000256" key="5">
    <source>
        <dbReference type="ARBA" id="ARBA00022679"/>
    </source>
</evidence>
<keyword evidence="8 12" id="KW-0067">ATP-binding</keyword>
<feature type="domain" description="Histidine kinase" evidence="11">
    <location>
        <begin position="497"/>
        <end position="711"/>
    </location>
</feature>
<evidence type="ECO:0000256" key="3">
    <source>
        <dbReference type="ARBA" id="ARBA00012438"/>
    </source>
</evidence>
<dbReference type="SUPFAM" id="SSF47384">
    <property type="entry name" value="Homodimeric domain of signal transducing histidine kinase"/>
    <property type="match status" value="1"/>
</dbReference>
<dbReference type="InterPro" id="IPR003594">
    <property type="entry name" value="HATPase_dom"/>
</dbReference>
<dbReference type="Gene3D" id="3.30.450.20">
    <property type="entry name" value="PAS domain"/>
    <property type="match status" value="1"/>
</dbReference>
<comment type="caution">
    <text evidence="12">The sequence shown here is derived from an EMBL/GenBank/DDBJ whole genome shotgun (WGS) entry which is preliminary data.</text>
</comment>
<evidence type="ECO:0000259" key="11">
    <source>
        <dbReference type="PROSITE" id="PS50109"/>
    </source>
</evidence>
<gene>
    <name evidence="12" type="ORF">ACFSQW_11450</name>
</gene>
<dbReference type="RefSeq" id="WP_210353382.1">
    <property type="nucleotide sequence ID" value="NZ_JAEQMU010000001.1"/>
</dbReference>
<dbReference type="SUPFAM" id="SSF55785">
    <property type="entry name" value="PYP-like sensor domain (PAS domain)"/>
    <property type="match status" value="1"/>
</dbReference>
<dbReference type="SMART" id="SM00387">
    <property type="entry name" value="HATPase_c"/>
    <property type="match status" value="1"/>
</dbReference>
<dbReference type="Gene3D" id="3.30.565.10">
    <property type="entry name" value="Histidine kinase-like ATPase, C-terminal domain"/>
    <property type="match status" value="1"/>
</dbReference>
<keyword evidence="9" id="KW-0902">Two-component regulatory system</keyword>
<comment type="similarity">
    <text evidence="2">In the N-terminal section; belongs to the phytochrome family.</text>
</comment>
<dbReference type="Proteomes" id="UP001597440">
    <property type="component" value="Unassembled WGS sequence"/>
</dbReference>
<evidence type="ECO:0000256" key="8">
    <source>
        <dbReference type="ARBA" id="ARBA00022840"/>
    </source>
</evidence>
<evidence type="ECO:0000256" key="2">
    <source>
        <dbReference type="ARBA" id="ARBA00006402"/>
    </source>
</evidence>
<dbReference type="CDD" id="cd00082">
    <property type="entry name" value="HisKA"/>
    <property type="match status" value="1"/>
</dbReference>
<dbReference type="Pfam" id="PF02518">
    <property type="entry name" value="HATPase_c"/>
    <property type="match status" value="1"/>
</dbReference>
<dbReference type="InterPro" id="IPR004358">
    <property type="entry name" value="Sig_transdc_His_kin-like_C"/>
</dbReference>
<evidence type="ECO:0000256" key="4">
    <source>
        <dbReference type="ARBA" id="ARBA00022553"/>
    </source>
</evidence>
<name>A0ABW5L2T2_9SPHI</name>
<evidence type="ECO:0000256" key="7">
    <source>
        <dbReference type="ARBA" id="ARBA00022777"/>
    </source>
</evidence>
<comment type="catalytic activity">
    <reaction evidence="1">
        <text>ATP + protein L-histidine = ADP + protein N-phospho-L-histidine.</text>
        <dbReference type="EC" id="2.7.13.3"/>
    </reaction>
</comment>
<feature type="domain" description="Phytochrome chromophore attachment site" evidence="10">
    <location>
        <begin position="136"/>
        <end position="283"/>
    </location>
</feature>
<dbReference type="PANTHER" id="PTHR42878">
    <property type="entry name" value="TWO-COMPONENT HISTIDINE KINASE"/>
    <property type="match status" value="1"/>
</dbReference>
<protein>
    <recommendedName>
        <fullName evidence="3">histidine kinase</fullName>
        <ecNumber evidence="3">2.7.13.3</ecNumber>
    </recommendedName>
</protein>
<dbReference type="Pfam" id="PF00360">
    <property type="entry name" value="PHY"/>
    <property type="match status" value="1"/>
</dbReference>
<dbReference type="PROSITE" id="PS50046">
    <property type="entry name" value="PHYTOCHROME_2"/>
    <property type="match status" value="1"/>
</dbReference>
<dbReference type="Gene3D" id="1.10.287.130">
    <property type="match status" value="1"/>
</dbReference>
<evidence type="ECO:0000259" key="10">
    <source>
        <dbReference type="PROSITE" id="PS50046"/>
    </source>
</evidence>
<organism evidence="12 13">
    <name type="scientific">Sphingobacterium tabacisoli</name>
    <dbReference type="NCBI Taxonomy" id="2044855"/>
    <lineage>
        <taxon>Bacteria</taxon>
        <taxon>Pseudomonadati</taxon>
        <taxon>Bacteroidota</taxon>
        <taxon>Sphingobacteriia</taxon>
        <taxon>Sphingobacteriales</taxon>
        <taxon>Sphingobacteriaceae</taxon>
        <taxon>Sphingobacterium</taxon>
    </lineage>
</organism>
<evidence type="ECO:0000313" key="12">
    <source>
        <dbReference type="EMBL" id="MFD2555009.1"/>
    </source>
</evidence>
<dbReference type="Gene3D" id="3.30.450.40">
    <property type="match status" value="1"/>
</dbReference>
<evidence type="ECO:0000313" key="13">
    <source>
        <dbReference type="Proteomes" id="UP001597440"/>
    </source>
</evidence>
<evidence type="ECO:0000256" key="1">
    <source>
        <dbReference type="ARBA" id="ARBA00000085"/>
    </source>
</evidence>
<dbReference type="PANTHER" id="PTHR42878:SF7">
    <property type="entry name" value="SENSOR HISTIDINE KINASE GLRK"/>
    <property type="match status" value="1"/>
</dbReference>
<evidence type="ECO:0000256" key="6">
    <source>
        <dbReference type="ARBA" id="ARBA00022741"/>
    </source>
</evidence>
<keyword evidence="13" id="KW-1185">Reference proteome</keyword>
<dbReference type="InterPro" id="IPR029016">
    <property type="entry name" value="GAF-like_dom_sf"/>
</dbReference>
<keyword evidence="7" id="KW-0418">Kinase</keyword>